<feature type="transmembrane region" description="Helical" evidence="7">
    <location>
        <begin position="9"/>
        <end position="26"/>
    </location>
</feature>
<proteinExistence type="inferred from homology"/>
<reference evidence="8" key="1">
    <citation type="journal article" date="2017" name="PLoS ONE">
        <title>Genetic diversity of the O antigens of Proteus species and the development of a suspension array for molecular serotyping.</title>
        <authorList>
            <person name="Yu X."/>
            <person name="Torzewska A."/>
            <person name="Zhang X."/>
            <person name="Yin Z."/>
            <person name="Drzewiecka D."/>
            <person name="Cao H."/>
            <person name="Liu B."/>
            <person name="Knirel Y.A."/>
            <person name="Rozalski A."/>
            <person name="Wang L."/>
        </authorList>
    </citation>
    <scope>NUCLEOTIDE SEQUENCE</scope>
    <source>
        <strain evidence="8">G2672</strain>
    </source>
</reference>
<dbReference type="AlphaFoldDB" id="A0A385JNY5"/>
<evidence type="ECO:0000256" key="5">
    <source>
        <dbReference type="ARBA" id="ARBA00022944"/>
    </source>
</evidence>
<dbReference type="InterPro" id="IPR051612">
    <property type="entry name" value="Teichoic_Acid_Biosynth"/>
</dbReference>
<comment type="subcellular location">
    <subcellularLocation>
        <location evidence="1">Cell membrane</location>
        <topology evidence="1">Peripheral membrane protein</topology>
    </subcellularLocation>
</comment>
<name>A0A385JNY5_9GAMM</name>
<dbReference type="InterPro" id="IPR043149">
    <property type="entry name" value="TagF_N"/>
</dbReference>
<dbReference type="PANTHER" id="PTHR37316:SF3">
    <property type="entry name" value="TEICHOIC ACID GLYCEROL-PHOSPHATE TRANSFERASE"/>
    <property type="match status" value="1"/>
</dbReference>
<keyword evidence="3" id="KW-1003">Cell membrane</keyword>
<keyword evidence="6 7" id="KW-0472">Membrane</keyword>
<keyword evidence="4" id="KW-0808">Transferase</keyword>
<dbReference type="RefSeq" id="WP_161724368.1">
    <property type="nucleotide sequence ID" value="NZ_JAPHVR010000011.1"/>
</dbReference>
<dbReference type="PANTHER" id="PTHR37316">
    <property type="entry name" value="TEICHOIC ACID GLYCEROL-PHOSPHATE PRIMASE"/>
    <property type="match status" value="1"/>
</dbReference>
<dbReference type="GO" id="GO:0019350">
    <property type="term" value="P:teichoic acid biosynthetic process"/>
    <property type="evidence" value="ECO:0007669"/>
    <property type="project" value="UniProtKB-KW"/>
</dbReference>
<dbReference type="GO" id="GO:0047355">
    <property type="term" value="F:CDP-glycerol glycerophosphotransferase activity"/>
    <property type="evidence" value="ECO:0007669"/>
    <property type="project" value="InterPro"/>
</dbReference>
<evidence type="ECO:0000256" key="1">
    <source>
        <dbReference type="ARBA" id="ARBA00004202"/>
    </source>
</evidence>
<evidence type="ECO:0000256" key="6">
    <source>
        <dbReference type="ARBA" id="ARBA00023136"/>
    </source>
</evidence>
<accession>A0A385JNY5</accession>
<evidence type="ECO:0008006" key="9">
    <source>
        <dbReference type="Google" id="ProtNLM"/>
    </source>
</evidence>
<evidence type="ECO:0000256" key="2">
    <source>
        <dbReference type="ARBA" id="ARBA00010488"/>
    </source>
</evidence>
<keyword evidence="7" id="KW-0812">Transmembrane</keyword>
<evidence type="ECO:0000256" key="3">
    <source>
        <dbReference type="ARBA" id="ARBA00022475"/>
    </source>
</evidence>
<comment type="similarity">
    <text evidence="2">Belongs to the CDP-glycerol glycerophosphotransferase family.</text>
</comment>
<sequence length="407" mass="48857">MFMLKIKKLLFYIFIGYPIYIISFLIKRDHDLWLIGSKDGFRCNSKYYFISHINSSLNSKIKLYWIAKDKNTFNKLTALSLPCVYKYSIKGFIFLLKAKVYITSYGTQFDLSFWTSGNVFKCYLWHGVGIKNIGYLSKKENIRRMYHSKNIFNIVKYYPYREKPNLFLSTSPLMNKHFSEAFNIDKKNIFEGLYPRCEFLLSSKDDVASFINKYEDNEIKGIINQLKCYDKIYFYMPTWRSNKKNIFKFLNWDIEQLNDILIKNNAFLILKLHPMSEYEKSIIEYSNIMILNNNIDPYPILYYTDTLITDYSSVYFDYILLKNKELVLYPFDLEEYTNEEDDLAFDYKEYTPGIYIYTFHDLLEFIDGIYSNNEDSSRKINEIRNIFWGNYESKKSIQLKEKIEKSL</sequence>
<dbReference type="InterPro" id="IPR007554">
    <property type="entry name" value="Glycerophosphate_synth"/>
</dbReference>
<dbReference type="EMBL" id="KY710735">
    <property type="protein sequence ID" value="AXZ00073.1"/>
    <property type="molecule type" value="Genomic_DNA"/>
</dbReference>
<keyword evidence="5" id="KW-0777">Teichoic acid biosynthesis</keyword>
<dbReference type="InterPro" id="IPR043148">
    <property type="entry name" value="TagF_C"/>
</dbReference>
<evidence type="ECO:0000256" key="4">
    <source>
        <dbReference type="ARBA" id="ARBA00022679"/>
    </source>
</evidence>
<evidence type="ECO:0000313" key="8">
    <source>
        <dbReference type="EMBL" id="AXZ00073.1"/>
    </source>
</evidence>
<protein>
    <recommendedName>
        <fullName evidence="9">CDP-glycerol:poly(Glycerophosphate) glycerophosphotransferase</fullName>
    </recommendedName>
</protein>
<dbReference type="GO" id="GO:0005886">
    <property type="term" value="C:plasma membrane"/>
    <property type="evidence" value="ECO:0007669"/>
    <property type="project" value="UniProtKB-SubCell"/>
</dbReference>
<dbReference type="Gene3D" id="3.40.50.12580">
    <property type="match status" value="1"/>
</dbReference>
<evidence type="ECO:0000256" key="7">
    <source>
        <dbReference type="SAM" id="Phobius"/>
    </source>
</evidence>
<dbReference type="Pfam" id="PF04464">
    <property type="entry name" value="Glyphos_transf"/>
    <property type="match status" value="1"/>
</dbReference>
<organism evidence="8">
    <name type="scientific">Proteus penneri</name>
    <dbReference type="NCBI Taxonomy" id="102862"/>
    <lineage>
        <taxon>Bacteria</taxon>
        <taxon>Pseudomonadati</taxon>
        <taxon>Pseudomonadota</taxon>
        <taxon>Gammaproteobacteria</taxon>
        <taxon>Enterobacterales</taxon>
        <taxon>Morganellaceae</taxon>
        <taxon>Proteus</taxon>
    </lineage>
</organism>
<keyword evidence="7" id="KW-1133">Transmembrane helix</keyword>
<dbReference type="Gene3D" id="3.40.50.11820">
    <property type="match status" value="1"/>
</dbReference>